<protein>
    <submittedName>
        <fullName evidence="5">DNA polymerase V</fullName>
    </submittedName>
</protein>
<dbReference type="SUPFAM" id="SSF48371">
    <property type="entry name" value="ARM repeat"/>
    <property type="match status" value="1"/>
</dbReference>
<evidence type="ECO:0000313" key="5">
    <source>
        <dbReference type="EMBL" id="GAQ87782.1"/>
    </source>
</evidence>
<sequence>MGAKDGAGRKRPLQQVSREEAKKKGEMQPKEAHTSATLAGASIAPDLLAAADAAAHPQVDTKPSKKAPAKNTPLNEKAAAPIEELPEEKGLAPAPINAGGAYIGSARPGSASMTLKPTGMQVYWNLASVDSSVREQAAATLVSELVKDQQASENRDGAADGGKASVRGCAPGVQYALRRLVRGLGSGNKGARQGFALALSQVLNVVPSLSGDSLLELINKELDLSASAKGQDARDVYLGRIFAYGAIVRSPYLVSAAQTEEQVHLAGALVQATLELGEKKSFLRECAAQVALELLHKLPASAVGQLLSADQSALSLWLSSSEGSSPESLLLALRLWQWGKLSDEARAQIALLPSSGLVQDLFSVPHLEKLLEQLKGASHSHPRLHSVWFALSELLLSRFDSGSEAAGKKNKKTKKDSGEKGNGPAGACGPTELASLWAVVVEGGLLQSKSHERKVLAMELLRALLLPHLTAAHAPAVLSVRFLRCILDSLRDANSLLHSEARHLLQNLLGWVASGEDSSMRRVALLTALQTQSGGAFDKVTKTDTVKKLKEGMDDAGWQQYLSSLKADFLRGEKDAAGEEADADDAPSTSGPSGDAKRLWALDQMVAVCRQTQGGSRDRLRVVMDTARFLAAAGLFEIEADGGLDELQGLVNKGLLSRSVRDAAASRMLSLLGEATSNVGKGKRAPVGADGESEEKAKRDPLVELAEFVERVESSSGAEYVRELLDEDREALVQLRGLTKKIEKKLASAEGPVVERLSSLRALVIHLQLATLLEPGSAGEIATELEGIYKGAFVKSKKAEAGPPYMDVLVDVLLSLLARPSAAVRDAVDQVFKAFSSDLTPTGLADLLRVLRRQPGSKRWKKAADAKSEGADADEDSDADEDVLSEEDDEEEEEEGGDEGAAEEGAESDEGGEEAGPLQISDDEVEADSDGEGGSGGGGGDESEEFSDMDDDTMFRVDRALAAVLRETKKEKQRSGKAGERSRAEAARHFQYRVLALLDAFLKRHSERGLVLAAVLPLVSALQRAIKAGADGAPLADKIQALLRSRFFEGGPKYPRGAEVDTTAVRELLAKAFKHAASSHNGKVAAAAGGAGLYFIKVLNGTTPGLDRTGDADVAAAFRATFQAFFARRSRLSRAFFGEAFSRHPWLARAMAGDLLDQCEAARSEFLRTEAMQLLAAVLKNKASQPKSGRSVSDTPPVSSSVCPPTFPEALEPRRAQLDHLLAAIPRASFTKVARKAEALKFVCAALGALPRLYPDSELQQLVTPGAIIGAAQKAKEADPDAKKLTSLLDNVIALAGAGKKKGGKAGGKKKEGKAGQGKEGAGKGGNVQEEVEVEKGGARRKEVVVNGSGGPQRGTKRGLADGEEKKGVADRMEQLRAAKAAKVGTASDGQKKGDALAGRGSAVPRKKVSGDVRRRLKAVAKKGASAPGRKEKVEQ</sequence>
<dbReference type="PANTHER" id="PTHR13213:SF2">
    <property type="entry name" value="MYB-BINDING PROTEIN 1A"/>
    <property type="match status" value="1"/>
</dbReference>
<dbReference type="EMBL" id="DF237326">
    <property type="protein sequence ID" value="GAQ87782.1"/>
    <property type="molecule type" value="Genomic_DNA"/>
</dbReference>
<dbReference type="STRING" id="105231.A0A1Y1ICW2"/>
<gene>
    <name evidence="5" type="ORF">KFL_003770020</name>
</gene>
<dbReference type="GO" id="GO:0005730">
    <property type="term" value="C:nucleolus"/>
    <property type="evidence" value="ECO:0000318"/>
    <property type="project" value="GO_Central"/>
</dbReference>
<comment type="subcellular location">
    <subcellularLocation>
        <location evidence="1">Nucleus</location>
    </subcellularLocation>
</comment>
<feature type="region of interest" description="Disordered" evidence="4">
    <location>
        <begin position="404"/>
        <end position="426"/>
    </location>
</feature>
<feature type="compositionally biased region" description="Acidic residues" evidence="4">
    <location>
        <begin position="941"/>
        <end position="951"/>
    </location>
</feature>
<feature type="region of interest" description="Disordered" evidence="4">
    <location>
        <begin position="1"/>
        <end position="39"/>
    </location>
</feature>
<feature type="compositionally biased region" description="Acidic residues" evidence="4">
    <location>
        <begin position="921"/>
        <end position="931"/>
    </location>
</feature>
<dbReference type="GO" id="GO:0003677">
    <property type="term" value="F:DNA binding"/>
    <property type="evidence" value="ECO:0007669"/>
    <property type="project" value="InterPro"/>
</dbReference>
<evidence type="ECO:0000256" key="3">
    <source>
        <dbReference type="ARBA" id="ARBA00023242"/>
    </source>
</evidence>
<feature type="region of interest" description="Disordered" evidence="4">
    <location>
        <begin position="576"/>
        <end position="596"/>
    </location>
</feature>
<evidence type="ECO:0000256" key="2">
    <source>
        <dbReference type="ARBA" id="ARBA00006809"/>
    </source>
</evidence>
<proteinExistence type="inferred from homology"/>
<dbReference type="OMA" id="VWKHDDP"/>
<feature type="compositionally biased region" description="Basic and acidic residues" evidence="4">
    <location>
        <begin position="1334"/>
        <end position="1344"/>
    </location>
</feature>
<feature type="region of interest" description="Disordered" evidence="4">
    <location>
        <begin position="1299"/>
        <end position="1436"/>
    </location>
</feature>
<dbReference type="GO" id="GO:0006355">
    <property type="term" value="P:regulation of DNA-templated transcription"/>
    <property type="evidence" value="ECO:0007669"/>
    <property type="project" value="InterPro"/>
</dbReference>
<name>A0A1Y1ICW2_KLENI</name>
<dbReference type="InterPro" id="IPR007015">
    <property type="entry name" value="DNA_pol_V/MYBBP1A"/>
</dbReference>
<dbReference type="InterPro" id="IPR016024">
    <property type="entry name" value="ARM-type_fold"/>
</dbReference>
<organism evidence="5 6">
    <name type="scientific">Klebsormidium nitens</name>
    <name type="common">Green alga</name>
    <name type="synonym">Ulothrix nitens</name>
    <dbReference type="NCBI Taxonomy" id="105231"/>
    <lineage>
        <taxon>Eukaryota</taxon>
        <taxon>Viridiplantae</taxon>
        <taxon>Streptophyta</taxon>
        <taxon>Klebsormidiophyceae</taxon>
        <taxon>Klebsormidiales</taxon>
        <taxon>Klebsormidiaceae</taxon>
        <taxon>Klebsormidium</taxon>
    </lineage>
</organism>
<feature type="region of interest" description="Disordered" evidence="4">
    <location>
        <begin position="52"/>
        <end position="75"/>
    </location>
</feature>
<feature type="compositionally biased region" description="Basic and acidic residues" evidence="4">
    <location>
        <begin position="17"/>
        <end position="33"/>
    </location>
</feature>
<dbReference type="Pfam" id="PF04931">
    <property type="entry name" value="DNA_pol_phi"/>
    <property type="match status" value="1"/>
</dbReference>
<keyword evidence="3" id="KW-0539">Nucleus</keyword>
<dbReference type="Proteomes" id="UP000054558">
    <property type="component" value="Unassembled WGS sequence"/>
</dbReference>
<feature type="compositionally biased region" description="Gly residues" evidence="4">
    <location>
        <begin position="1315"/>
        <end position="1326"/>
    </location>
</feature>
<feature type="region of interest" description="Disordered" evidence="4">
    <location>
        <begin position="859"/>
        <end position="951"/>
    </location>
</feature>
<reference evidence="5 6" key="1">
    <citation type="journal article" date="2014" name="Nat. Commun.">
        <title>Klebsormidium flaccidum genome reveals primary factors for plant terrestrial adaptation.</title>
        <authorList>
            <person name="Hori K."/>
            <person name="Maruyama F."/>
            <person name="Fujisawa T."/>
            <person name="Togashi T."/>
            <person name="Yamamoto N."/>
            <person name="Seo M."/>
            <person name="Sato S."/>
            <person name="Yamada T."/>
            <person name="Mori H."/>
            <person name="Tajima N."/>
            <person name="Moriyama T."/>
            <person name="Ikeuchi M."/>
            <person name="Watanabe M."/>
            <person name="Wada H."/>
            <person name="Kobayashi K."/>
            <person name="Saito M."/>
            <person name="Masuda T."/>
            <person name="Sasaki-Sekimoto Y."/>
            <person name="Mashiguchi K."/>
            <person name="Awai K."/>
            <person name="Shimojima M."/>
            <person name="Masuda S."/>
            <person name="Iwai M."/>
            <person name="Nobusawa T."/>
            <person name="Narise T."/>
            <person name="Kondo S."/>
            <person name="Saito H."/>
            <person name="Sato R."/>
            <person name="Murakawa M."/>
            <person name="Ihara Y."/>
            <person name="Oshima-Yamada Y."/>
            <person name="Ohtaka K."/>
            <person name="Satoh M."/>
            <person name="Sonobe K."/>
            <person name="Ishii M."/>
            <person name="Ohtani R."/>
            <person name="Kanamori-Sato M."/>
            <person name="Honoki R."/>
            <person name="Miyazaki D."/>
            <person name="Mochizuki H."/>
            <person name="Umetsu J."/>
            <person name="Higashi K."/>
            <person name="Shibata D."/>
            <person name="Kamiya Y."/>
            <person name="Sato N."/>
            <person name="Nakamura Y."/>
            <person name="Tabata S."/>
            <person name="Ida S."/>
            <person name="Kurokawa K."/>
            <person name="Ohta H."/>
        </authorList>
    </citation>
    <scope>NUCLEOTIDE SEQUENCE [LARGE SCALE GENOMIC DNA]</scope>
    <source>
        <strain evidence="5 6">NIES-2285</strain>
    </source>
</reference>
<dbReference type="PANTHER" id="PTHR13213">
    <property type="entry name" value="MYB-BINDING PROTEIN 1A FAMILY MEMBER"/>
    <property type="match status" value="1"/>
</dbReference>
<evidence type="ECO:0000256" key="1">
    <source>
        <dbReference type="ARBA" id="ARBA00004123"/>
    </source>
</evidence>
<feature type="compositionally biased region" description="Acidic residues" evidence="4">
    <location>
        <begin position="871"/>
        <end position="913"/>
    </location>
</feature>
<feature type="compositionally biased region" description="Basic residues" evidence="4">
    <location>
        <begin position="1299"/>
        <end position="1308"/>
    </location>
</feature>
<keyword evidence="6" id="KW-1185">Reference proteome</keyword>
<comment type="similarity">
    <text evidence="2">Belongs to the MYBBP1A family.</text>
</comment>
<accession>A0A1Y1ICW2</accession>
<evidence type="ECO:0000256" key="4">
    <source>
        <dbReference type="SAM" id="MobiDB-lite"/>
    </source>
</evidence>
<evidence type="ECO:0000313" key="6">
    <source>
        <dbReference type="Proteomes" id="UP000054558"/>
    </source>
</evidence>
<feature type="compositionally biased region" description="Basic and acidic residues" evidence="4">
    <location>
        <begin position="1359"/>
        <end position="1377"/>
    </location>
</feature>
<dbReference type="OrthoDB" id="342531at2759"/>